<name>A0ABN9GDX4_9NEOB</name>
<dbReference type="Proteomes" id="UP001162483">
    <property type="component" value="Unassembled WGS sequence"/>
</dbReference>
<evidence type="ECO:0000313" key="1">
    <source>
        <dbReference type="EMBL" id="CAI9607602.1"/>
    </source>
</evidence>
<reference evidence="1" key="1">
    <citation type="submission" date="2023-05" db="EMBL/GenBank/DDBJ databases">
        <authorList>
            <person name="Stuckert A."/>
        </authorList>
    </citation>
    <scope>NUCLEOTIDE SEQUENCE</scope>
</reference>
<accession>A0ABN9GDX4</accession>
<evidence type="ECO:0000313" key="2">
    <source>
        <dbReference type="Proteomes" id="UP001162483"/>
    </source>
</evidence>
<keyword evidence="2" id="KW-1185">Reference proteome</keyword>
<comment type="caution">
    <text evidence="1">The sequence shown here is derived from an EMBL/GenBank/DDBJ whole genome shotgun (WGS) entry which is preliminary data.</text>
</comment>
<protein>
    <submittedName>
        <fullName evidence="1">Uncharacterized protein</fullName>
    </submittedName>
</protein>
<proteinExistence type="predicted"/>
<sequence>MSAANQCQSMQPISARQCCLSVPSVPPHQCPSVQPISAHH</sequence>
<organism evidence="1 2">
    <name type="scientific">Staurois parvus</name>
    <dbReference type="NCBI Taxonomy" id="386267"/>
    <lineage>
        <taxon>Eukaryota</taxon>
        <taxon>Metazoa</taxon>
        <taxon>Chordata</taxon>
        <taxon>Craniata</taxon>
        <taxon>Vertebrata</taxon>
        <taxon>Euteleostomi</taxon>
        <taxon>Amphibia</taxon>
        <taxon>Batrachia</taxon>
        <taxon>Anura</taxon>
        <taxon>Neobatrachia</taxon>
        <taxon>Ranoidea</taxon>
        <taxon>Ranidae</taxon>
        <taxon>Staurois</taxon>
    </lineage>
</organism>
<dbReference type="EMBL" id="CATNWA010018476">
    <property type="protein sequence ID" value="CAI9607602.1"/>
    <property type="molecule type" value="Genomic_DNA"/>
</dbReference>
<gene>
    <name evidence="1" type="ORF">SPARVUS_LOCUS13966632</name>
</gene>